<dbReference type="Proteomes" id="UP000239263">
    <property type="component" value="Unassembled WGS sequence"/>
</dbReference>
<evidence type="ECO:0000256" key="7">
    <source>
        <dbReference type="ARBA" id="ARBA00022801"/>
    </source>
</evidence>
<dbReference type="GO" id="GO:0050380">
    <property type="term" value="F:undecaprenyl-diphosphatase activity"/>
    <property type="evidence" value="ECO:0007669"/>
    <property type="project" value="UniProtKB-UniRule"/>
</dbReference>
<evidence type="ECO:0000256" key="10">
    <source>
        <dbReference type="ARBA" id="ARBA00023251"/>
    </source>
</evidence>
<dbReference type="HAMAP" id="MF_01006">
    <property type="entry name" value="Undec_diphosphatase"/>
    <property type="match status" value="1"/>
</dbReference>
<comment type="catalytic activity">
    <reaction evidence="13 14">
        <text>di-trans,octa-cis-undecaprenyl diphosphate + H2O = di-trans,octa-cis-undecaprenyl phosphate + phosphate + H(+)</text>
        <dbReference type="Rhea" id="RHEA:28094"/>
        <dbReference type="ChEBI" id="CHEBI:15377"/>
        <dbReference type="ChEBI" id="CHEBI:15378"/>
        <dbReference type="ChEBI" id="CHEBI:43474"/>
        <dbReference type="ChEBI" id="CHEBI:58405"/>
        <dbReference type="ChEBI" id="CHEBI:60392"/>
        <dbReference type="EC" id="3.6.1.27"/>
    </reaction>
</comment>
<comment type="caution">
    <text evidence="15">The sequence shown here is derived from an EMBL/GenBank/DDBJ whole genome shotgun (WGS) entry which is preliminary data.</text>
</comment>
<dbReference type="GO" id="GO:0046677">
    <property type="term" value="P:response to antibiotic"/>
    <property type="evidence" value="ECO:0007669"/>
    <property type="project" value="UniProtKB-UniRule"/>
</dbReference>
<dbReference type="EMBL" id="MSCO01000001">
    <property type="protein sequence ID" value="PQJ88231.1"/>
    <property type="molecule type" value="Genomic_DNA"/>
</dbReference>
<gene>
    <name evidence="14" type="primary">uppP</name>
    <name evidence="15" type="ORF">BTO22_00920</name>
</gene>
<keyword evidence="6 14" id="KW-0812">Transmembrane</keyword>
<keyword evidence="9 14" id="KW-0472">Membrane</keyword>
<comment type="function">
    <text evidence="14">Catalyzes the dephosphorylation of undecaprenyl diphosphate (UPP). Confers resistance to bacitracin.</text>
</comment>
<accession>A0A2S7XA50</accession>
<evidence type="ECO:0000256" key="8">
    <source>
        <dbReference type="ARBA" id="ARBA00022989"/>
    </source>
</evidence>
<organism evidence="15 16">
    <name type="scientific">Aliivibrio sifiae</name>
    <dbReference type="NCBI Taxonomy" id="566293"/>
    <lineage>
        <taxon>Bacteria</taxon>
        <taxon>Pseudomonadati</taxon>
        <taxon>Pseudomonadota</taxon>
        <taxon>Gammaproteobacteria</taxon>
        <taxon>Vibrionales</taxon>
        <taxon>Vibrionaceae</taxon>
        <taxon>Aliivibrio</taxon>
    </lineage>
</organism>
<feature type="transmembrane region" description="Helical" evidence="14">
    <location>
        <begin position="150"/>
        <end position="177"/>
    </location>
</feature>
<keyword evidence="5 14" id="KW-1003">Cell membrane</keyword>
<comment type="subcellular location">
    <subcellularLocation>
        <location evidence="1 14">Cell membrane</location>
        <topology evidence="1 14">Multi-pass membrane protein</topology>
    </subcellularLocation>
</comment>
<evidence type="ECO:0000313" key="15">
    <source>
        <dbReference type="EMBL" id="PQJ88231.1"/>
    </source>
</evidence>
<feature type="transmembrane region" description="Helical" evidence="14">
    <location>
        <begin position="216"/>
        <end position="238"/>
    </location>
</feature>
<feature type="transmembrane region" description="Helical" evidence="14">
    <location>
        <begin position="250"/>
        <end position="266"/>
    </location>
</feature>
<evidence type="ECO:0000256" key="4">
    <source>
        <dbReference type="ARBA" id="ARBA00021581"/>
    </source>
</evidence>
<keyword evidence="10 14" id="KW-0046">Antibiotic resistance</keyword>
<dbReference type="EC" id="3.6.1.27" evidence="3 14"/>
<evidence type="ECO:0000313" key="16">
    <source>
        <dbReference type="Proteomes" id="UP000239263"/>
    </source>
</evidence>
<dbReference type="GO" id="GO:0009252">
    <property type="term" value="P:peptidoglycan biosynthetic process"/>
    <property type="evidence" value="ECO:0007669"/>
    <property type="project" value="UniProtKB-KW"/>
</dbReference>
<dbReference type="OrthoDB" id="9808289at2"/>
<dbReference type="NCBIfam" id="NF001393">
    <property type="entry name" value="PRK00281.2-4"/>
    <property type="match status" value="1"/>
</dbReference>
<feature type="transmembrane region" description="Helical" evidence="14">
    <location>
        <begin position="109"/>
        <end position="130"/>
    </location>
</feature>
<keyword evidence="7 14" id="KW-0378">Hydrolase</keyword>
<evidence type="ECO:0000256" key="12">
    <source>
        <dbReference type="ARBA" id="ARBA00032932"/>
    </source>
</evidence>
<feature type="transmembrane region" description="Helical" evidence="14">
    <location>
        <begin position="85"/>
        <end position="103"/>
    </location>
</feature>
<proteinExistence type="inferred from homology"/>
<evidence type="ECO:0000256" key="14">
    <source>
        <dbReference type="HAMAP-Rule" id="MF_01006"/>
    </source>
</evidence>
<evidence type="ECO:0000256" key="2">
    <source>
        <dbReference type="ARBA" id="ARBA00010621"/>
    </source>
</evidence>
<keyword evidence="14" id="KW-0133">Cell shape</keyword>
<dbReference type="PANTHER" id="PTHR30622:SF4">
    <property type="entry name" value="UNDECAPRENYL-DIPHOSPHATASE"/>
    <property type="match status" value="1"/>
</dbReference>
<evidence type="ECO:0000256" key="6">
    <source>
        <dbReference type="ARBA" id="ARBA00022692"/>
    </source>
</evidence>
<comment type="similarity">
    <text evidence="2 14">Belongs to the UppP family.</text>
</comment>
<evidence type="ECO:0000256" key="5">
    <source>
        <dbReference type="ARBA" id="ARBA00022475"/>
    </source>
</evidence>
<keyword evidence="14" id="KW-0573">Peptidoglycan synthesis</keyword>
<dbReference type="PANTHER" id="PTHR30622">
    <property type="entry name" value="UNDECAPRENYL-DIPHOSPHATASE"/>
    <property type="match status" value="1"/>
</dbReference>
<evidence type="ECO:0000256" key="3">
    <source>
        <dbReference type="ARBA" id="ARBA00012374"/>
    </source>
</evidence>
<dbReference type="GO" id="GO:0005886">
    <property type="term" value="C:plasma membrane"/>
    <property type="evidence" value="ECO:0007669"/>
    <property type="project" value="UniProtKB-SubCell"/>
</dbReference>
<dbReference type="GO" id="GO:0008360">
    <property type="term" value="P:regulation of cell shape"/>
    <property type="evidence" value="ECO:0007669"/>
    <property type="project" value="UniProtKB-KW"/>
</dbReference>
<comment type="miscellaneous">
    <text evidence="14">Bacitracin is thought to be involved in the inhibition of peptidoglycan synthesis by sequestering undecaprenyl diphosphate, thereby reducing the pool of lipid carrier available.</text>
</comment>
<sequence length="267" mass="29272">MTYFEAFFLALLQGFTEFLPISSSAHLILPSAVLGWPDQGLAFDVAVHVGTLAAVVIYFRKEVVTLLTAWIGSIVKKEHNKESKLAWLIILSTIPAALCGLLFKDFIEVYLRSAWVIATTTIVFGLLLWWVDKNSELAKGEYEMTWKKALFLGVAQAMAMIPGTSRSGITITAALYLGFTREAAARFSFLMSIPIITLAGSYLGLKLAMSDVSVNLGLLSTGVLVSFISAYICIHFFLKLISSMGMTPFVIYRLLLGAGLFAWLSFG</sequence>
<dbReference type="GO" id="GO:0071555">
    <property type="term" value="P:cell wall organization"/>
    <property type="evidence" value="ECO:0007669"/>
    <property type="project" value="UniProtKB-KW"/>
</dbReference>
<evidence type="ECO:0000256" key="9">
    <source>
        <dbReference type="ARBA" id="ARBA00023136"/>
    </source>
</evidence>
<evidence type="ECO:0000256" key="13">
    <source>
        <dbReference type="ARBA" id="ARBA00047594"/>
    </source>
</evidence>
<name>A0A2S7XA50_9GAMM</name>
<keyword evidence="8 14" id="KW-1133">Transmembrane helix</keyword>
<evidence type="ECO:0000256" key="1">
    <source>
        <dbReference type="ARBA" id="ARBA00004651"/>
    </source>
</evidence>
<reference evidence="15 16" key="1">
    <citation type="submission" date="2016-12" db="EMBL/GenBank/DDBJ databases">
        <title>Diversity of luminous bacteria.</title>
        <authorList>
            <person name="Yoshizawa S."/>
            <person name="Kogure K."/>
        </authorList>
    </citation>
    <scope>NUCLEOTIDE SEQUENCE [LARGE SCALE GENOMIC DNA]</scope>
    <source>
        <strain evidence="15 16">ATCC 33715</strain>
    </source>
</reference>
<dbReference type="NCBIfam" id="TIGR00753">
    <property type="entry name" value="undec_PP_bacA"/>
    <property type="match status" value="1"/>
</dbReference>
<protein>
    <recommendedName>
        <fullName evidence="4 14">Undecaprenyl-diphosphatase</fullName>
        <ecNumber evidence="3 14">3.6.1.27</ecNumber>
    </recommendedName>
    <alternativeName>
        <fullName evidence="12 14">Bacitracin resistance protein</fullName>
    </alternativeName>
    <alternativeName>
        <fullName evidence="11 14">Undecaprenyl pyrophosphate phosphatase</fullName>
    </alternativeName>
</protein>
<keyword evidence="14" id="KW-0961">Cell wall biogenesis/degradation</keyword>
<dbReference type="RefSeq" id="WP_105053915.1">
    <property type="nucleotide sequence ID" value="NZ_CAWNRT010000001.1"/>
</dbReference>
<feature type="transmembrane region" description="Helical" evidence="14">
    <location>
        <begin position="183"/>
        <end position="204"/>
    </location>
</feature>
<feature type="transmembrane region" description="Helical" evidence="14">
    <location>
        <begin position="40"/>
        <end position="59"/>
    </location>
</feature>
<evidence type="ECO:0000256" key="11">
    <source>
        <dbReference type="ARBA" id="ARBA00032707"/>
    </source>
</evidence>
<dbReference type="InterPro" id="IPR003824">
    <property type="entry name" value="UppP"/>
</dbReference>
<dbReference type="AlphaFoldDB" id="A0A2S7XA50"/>
<dbReference type="Pfam" id="PF02673">
    <property type="entry name" value="BacA"/>
    <property type="match status" value="1"/>
</dbReference>